<dbReference type="EMBL" id="CAJNOC010000824">
    <property type="protein sequence ID" value="CAF0807153.1"/>
    <property type="molecule type" value="Genomic_DNA"/>
</dbReference>
<evidence type="ECO:0000313" key="3">
    <source>
        <dbReference type="EMBL" id="CAF0807153.1"/>
    </source>
</evidence>
<reference evidence="3" key="1">
    <citation type="submission" date="2021-02" db="EMBL/GenBank/DDBJ databases">
        <authorList>
            <person name="Nowell W R."/>
        </authorList>
    </citation>
    <scope>NUCLEOTIDE SEQUENCE</scope>
    <source>
        <strain evidence="3">Ploen Becks lab</strain>
    </source>
</reference>
<keyword evidence="1" id="KW-0853">WD repeat</keyword>
<dbReference type="Proteomes" id="UP000663879">
    <property type="component" value="Unassembled WGS sequence"/>
</dbReference>
<sequence>MYSNSYAIPFQGSISIAHNNLSILNRDSVSTYAVVGKNAVYLTSAQNGKAINESQIIPKPSREANDNQLFLITEAKFIKLRERTVLVIITNKGIFFYEEDGSNLIHYHPINSRSENEKIFVRGVTGLEPNLLALGTSLGTILIFEISSRSNKISILTEINDPSIRGSITALTSDSRGQLLGVGDSVGTCIAFNLENMKNIKTVSVFTESNNSVTCMCMWQDYLIASFSHGVISIFDLVDDVHLIDINAHARWIYSLDICKDLLVSSGEDCHFRVWQLSEVNKKVKASHLHSGLLTDTLITSAQFNNKTDEICISSFDGMELFVYKTQ</sequence>
<gene>
    <name evidence="3" type="ORF">OXX778_LOCUS6779</name>
</gene>
<dbReference type="InterPro" id="IPR036322">
    <property type="entry name" value="WD40_repeat_dom_sf"/>
</dbReference>
<proteinExistence type="predicted"/>
<dbReference type="InterPro" id="IPR015943">
    <property type="entry name" value="WD40/YVTN_repeat-like_dom_sf"/>
</dbReference>
<dbReference type="AlphaFoldDB" id="A0A813T0B2"/>
<evidence type="ECO:0000259" key="2">
    <source>
        <dbReference type="Pfam" id="PF21031"/>
    </source>
</evidence>
<dbReference type="SMART" id="SM00320">
    <property type="entry name" value="WD40"/>
    <property type="match status" value="3"/>
</dbReference>
<comment type="caution">
    <text evidence="3">The sequence shown here is derived from an EMBL/GenBank/DDBJ whole genome shotgun (WGS) entry which is preliminary data.</text>
</comment>
<dbReference type="OrthoDB" id="756370at2759"/>
<protein>
    <recommendedName>
        <fullName evidence="2">WD repeat-containing protein 54 beta-propeller domain-containing protein</fullName>
    </recommendedName>
</protein>
<feature type="repeat" description="WD" evidence="1">
    <location>
        <begin position="246"/>
        <end position="285"/>
    </location>
</feature>
<dbReference type="PROSITE" id="PS50082">
    <property type="entry name" value="WD_REPEATS_2"/>
    <property type="match status" value="1"/>
</dbReference>
<accession>A0A813T0B2</accession>
<dbReference type="Gene3D" id="2.130.10.10">
    <property type="entry name" value="YVTN repeat-like/Quinoprotein amine dehydrogenase"/>
    <property type="match status" value="1"/>
</dbReference>
<evidence type="ECO:0000313" key="4">
    <source>
        <dbReference type="Proteomes" id="UP000663879"/>
    </source>
</evidence>
<feature type="domain" description="WD repeat-containing protein 54 beta-propeller" evidence="2">
    <location>
        <begin position="2"/>
        <end position="317"/>
    </location>
</feature>
<evidence type="ECO:0000256" key="1">
    <source>
        <dbReference type="PROSITE-ProRule" id="PRU00221"/>
    </source>
</evidence>
<dbReference type="SUPFAM" id="SSF50978">
    <property type="entry name" value="WD40 repeat-like"/>
    <property type="match status" value="1"/>
</dbReference>
<name>A0A813T0B2_9BILA</name>
<organism evidence="3 4">
    <name type="scientific">Brachionus calyciflorus</name>
    <dbReference type="NCBI Taxonomy" id="104777"/>
    <lineage>
        <taxon>Eukaryota</taxon>
        <taxon>Metazoa</taxon>
        <taxon>Spiralia</taxon>
        <taxon>Gnathifera</taxon>
        <taxon>Rotifera</taxon>
        <taxon>Eurotatoria</taxon>
        <taxon>Monogononta</taxon>
        <taxon>Pseudotrocha</taxon>
        <taxon>Ploima</taxon>
        <taxon>Brachionidae</taxon>
        <taxon>Brachionus</taxon>
    </lineage>
</organism>
<dbReference type="Pfam" id="PF21031">
    <property type="entry name" value="WDR54"/>
    <property type="match status" value="1"/>
</dbReference>
<dbReference type="InterPro" id="IPR001680">
    <property type="entry name" value="WD40_rpt"/>
</dbReference>
<keyword evidence="4" id="KW-1185">Reference proteome</keyword>
<dbReference type="InterPro" id="IPR049546">
    <property type="entry name" value="WDR54_beta_prop"/>
</dbReference>